<dbReference type="PANTHER" id="PTHR38767">
    <property type="entry name" value="DNA POLYMERASE III SUBUNIT CHI"/>
    <property type="match status" value="1"/>
</dbReference>
<keyword evidence="2" id="KW-1185">Reference proteome</keyword>
<evidence type="ECO:0000313" key="1">
    <source>
        <dbReference type="EMBL" id="MCQ8185416.1"/>
    </source>
</evidence>
<dbReference type="EC" id="2.7.7.7" evidence="1"/>
<gene>
    <name evidence="1" type="ORF">NOG11_08415</name>
</gene>
<evidence type="ECO:0000313" key="2">
    <source>
        <dbReference type="Proteomes" id="UP001142610"/>
    </source>
</evidence>
<dbReference type="Proteomes" id="UP001142610">
    <property type="component" value="Unassembled WGS sequence"/>
</dbReference>
<keyword evidence="1" id="KW-0548">Nucleotidyltransferase</keyword>
<keyword evidence="1" id="KW-0808">Transferase</keyword>
<dbReference type="EMBL" id="JANIBC010000005">
    <property type="protein sequence ID" value="MCQ8185416.1"/>
    <property type="molecule type" value="Genomic_DNA"/>
</dbReference>
<sequence length="144" mass="16116">MTEIFFYQLERSRLEEALPSLLEKTLAKGWRALVKADTPEALEALDEALWTYRDESFLPHGTSGAEEPVLLSLSDEAPNGAAAAFLTPGTEMDAEAMKGFERCVLLFDQAGTADARERWKALKAEGFDVTYWRQDARGRWEKAG</sequence>
<dbReference type="GO" id="GO:0003677">
    <property type="term" value="F:DNA binding"/>
    <property type="evidence" value="ECO:0007669"/>
    <property type="project" value="InterPro"/>
</dbReference>
<dbReference type="AlphaFoldDB" id="A0A9X2RIZ9"/>
<dbReference type="GO" id="GO:0006260">
    <property type="term" value="P:DNA replication"/>
    <property type="evidence" value="ECO:0007669"/>
    <property type="project" value="InterPro"/>
</dbReference>
<reference evidence="1" key="1">
    <citation type="submission" date="2022-07" db="EMBL/GenBank/DDBJ databases">
        <title>Parvularcula maris sp. nov., an algicidal bacterium isolated from seawater.</title>
        <authorList>
            <person name="Li F."/>
        </authorList>
    </citation>
    <scope>NUCLEOTIDE SEQUENCE</scope>
    <source>
        <strain evidence="1">BGMRC 0090</strain>
    </source>
</reference>
<dbReference type="PANTHER" id="PTHR38767:SF1">
    <property type="entry name" value="DNA POLYMERASE III SUBUNIT CHI"/>
    <property type="match status" value="1"/>
</dbReference>
<accession>A0A9X2RIZ9</accession>
<name>A0A9X2RIZ9_9PROT</name>
<dbReference type="NCBIfam" id="NF004347">
    <property type="entry name" value="PRK05728.1-4"/>
    <property type="match status" value="1"/>
</dbReference>
<protein>
    <submittedName>
        <fullName evidence="1">DNA polymerase III subunit chi</fullName>
        <ecNumber evidence="1">2.7.7.7</ecNumber>
    </submittedName>
</protein>
<dbReference type="Gene3D" id="3.40.50.10110">
    <property type="entry name" value="DNA polymerase III subunit chi"/>
    <property type="match status" value="1"/>
</dbReference>
<dbReference type="RefSeq" id="WP_256619303.1">
    <property type="nucleotide sequence ID" value="NZ_JANIBC010000005.1"/>
</dbReference>
<dbReference type="Pfam" id="PF04364">
    <property type="entry name" value="DNA_pol3_chi"/>
    <property type="match status" value="1"/>
</dbReference>
<dbReference type="GO" id="GO:0032298">
    <property type="term" value="P:positive regulation of DNA-templated DNA replication initiation"/>
    <property type="evidence" value="ECO:0007669"/>
    <property type="project" value="TreeGrafter"/>
</dbReference>
<comment type="caution">
    <text evidence="1">The sequence shown here is derived from an EMBL/GenBank/DDBJ whole genome shotgun (WGS) entry which is preliminary data.</text>
</comment>
<organism evidence="1 2">
    <name type="scientific">Parvularcula maris</name>
    <dbReference type="NCBI Taxonomy" id="2965077"/>
    <lineage>
        <taxon>Bacteria</taxon>
        <taxon>Pseudomonadati</taxon>
        <taxon>Pseudomonadota</taxon>
        <taxon>Alphaproteobacteria</taxon>
        <taxon>Parvularculales</taxon>
        <taxon>Parvularculaceae</taxon>
        <taxon>Parvularcula</taxon>
    </lineage>
</organism>
<dbReference type="InterPro" id="IPR036768">
    <property type="entry name" value="PolIII_chi_sf"/>
</dbReference>
<proteinExistence type="predicted"/>
<dbReference type="InterPro" id="IPR007459">
    <property type="entry name" value="DNA_pol3_chi"/>
</dbReference>
<dbReference type="SUPFAM" id="SSF102400">
    <property type="entry name" value="DNA polymerase III chi subunit"/>
    <property type="match status" value="1"/>
</dbReference>
<dbReference type="GO" id="GO:0003887">
    <property type="term" value="F:DNA-directed DNA polymerase activity"/>
    <property type="evidence" value="ECO:0007669"/>
    <property type="project" value="UniProtKB-EC"/>
</dbReference>